<evidence type="ECO:0000256" key="1">
    <source>
        <dbReference type="SAM" id="MobiDB-lite"/>
    </source>
</evidence>
<reference evidence="2" key="1">
    <citation type="submission" date="2021-03" db="EMBL/GenBank/DDBJ databases">
        <title>Genome sequencing and assembly of Tianweitania sediminis.</title>
        <authorList>
            <person name="Chhetri G."/>
        </authorList>
    </citation>
    <scope>NUCLEOTIDE SEQUENCE</scope>
    <source>
        <strain evidence="2">Z8</strain>
    </source>
</reference>
<sequence>MGDLVNLRSVRKQRARIEAERQAEENRQRFGRTKAEKTQQEQAEARQSSLLDGHHRGDRKPS</sequence>
<name>A0A8J7R6Y8_9HYPH</name>
<feature type="region of interest" description="Disordered" evidence="1">
    <location>
        <begin position="1"/>
        <end position="62"/>
    </location>
</feature>
<evidence type="ECO:0000313" key="3">
    <source>
        <dbReference type="Proteomes" id="UP000666240"/>
    </source>
</evidence>
<dbReference type="Pfam" id="PF13770">
    <property type="entry name" value="DUF4169"/>
    <property type="match status" value="1"/>
</dbReference>
<feature type="compositionally biased region" description="Basic and acidic residues" evidence="1">
    <location>
        <begin position="15"/>
        <end position="39"/>
    </location>
</feature>
<keyword evidence="3" id="KW-1185">Reference proteome</keyword>
<feature type="compositionally biased region" description="Polar residues" evidence="1">
    <location>
        <begin position="40"/>
        <end position="50"/>
    </location>
</feature>
<comment type="caution">
    <text evidence="2">The sequence shown here is derived from an EMBL/GenBank/DDBJ whole genome shotgun (WGS) entry which is preliminary data.</text>
</comment>
<dbReference type="RefSeq" id="WP_209335207.1">
    <property type="nucleotide sequence ID" value="NZ_JAGIYY010000003.1"/>
</dbReference>
<dbReference type="InterPro" id="IPR025227">
    <property type="entry name" value="DUF4169"/>
</dbReference>
<organism evidence="2 3">
    <name type="scientific">Tianweitania sediminis</name>
    <dbReference type="NCBI Taxonomy" id="1502156"/>
    <lineage>
        <taxon>Bacteria</taxon>
        <taxon>Pseudomonadati</taxon>
        <taxon>Pseudomonadota</taxon>
        <taxon>Alphaproteobacteria</taxon>
        <taxon>Hyphomicrobiales</taxon>
        <taxon>Phyllobacteriaceae</taxon>
        <taxon>Tianweitania</taxon>
    </lineage>
</organism>
<evidence type="ECO:0000313" key="2">
    <source>
        <dbReference type="EMBL" id="MBP0439167.1"/>
    </source>
</evidence>
<proteinExistence type="predicted"/>
<accession>A0A8J7R6Y8</accession>
<feature type="compositionally biased region" description="Basic and acidic residues" evidence="1">
    <location>
        <begin position="52"/>
        <end position="62"/>
    </location>
</feature>
<protein>
    <submittedName>
        <fullName evidence="2">DUF4169 family protein</fullName>
    </submittedName>
</protein>
<gene>
    <name evidence="2" type="ORF">J5Y06_10950</name>
</gene>
<dbReference type="AlphaFoldDB" id="A0A8J7R6Y8"/>
<dbReference type="Proteomes" id="UP000666240">
    <property type="component" value="Unassembled WGS sequence"/>
</dbReference>
<dbReference type="EMBL" id="JAGIYY010000003">
    <property type="protein sequence ID" value="MBP0439167.1"/>
    <property type="molecule type" value="Genomic_DNA"/>
</dbReference>